<dbReference type="AlphaFoldDB" id="A0AA88E5Z7"/>
<protein>
    <submittedName>
        <fullName evidence="3">Uncharacterized protein</fullName>
    </submittedName>
</protein>
<reference evidence="3" key="1">
    <citation type="submission" date="2023-07" db="EMBL/GenBank/DDBJ databases">
        <title>draft genome sequence of fig (Ficus carica).</title>
        <authorList>
            <person name="Takahashi T."/>
            <person name="Nishimura K."/>
        </authorList>
    </citation>
    <scope>NUCLEOTIDE SEQUENCE</scope>
</reference>
<dbReference type="EMBL" id="BTGU01000496">
    <property type="protein sequence ID" value="GMN67758.1"/>
    <property type="molecule type" value="Genomic_DNA"/>
</dbReference>
<dbReference type="EMBL" id="BTGU01000497">
    <property type="protein sequence ID" value="GMN67762.1"/>
    <property type="molecule type" value="Genomic_DNA"/>
</dbReference>
<feature type="region of interest" description="Disordered" evidence="1">
    <location>
        <begin position="28"/>
        <end position="48"/>
    </location>
</feature>
<evidence type="ECO:0000256" key="1">
    <source>
        <dbReference type="SAM" id="MobiDB-lite"/>
    </source>
</evidence>
<gene>
    <name evidence="2" type="ORF">TIFTF001_036791</name>
    <name evidence="3" type="ORF">TIFTF001_036802</name>
    <name evidence="4" type="ORF">TIFTF001_036814</name>
    <name evidence="5" type="ORF">TIFTF001_036829</name>
</gene>
<evidence type="ECO:0000313" key="2">
    <source>
        <dbReference type="EMBL" id="GMN67734.1"/>
    </source>
</evidence>
<sequence>MPKISSTTPDVIAWSDRRFPRAWPECPRRGDTFQMRKHPDIGDRTGAVTGGVSDVRRLIVCCDRTSPSARARQCGIDSGKPLRWHSGVMRDDLSGPRALTPATTCPRYTADIDDAINSGRVTKFLGKNLA</sequence>
<comment type="caution">
    <text evidence="3">The sequence shown here is derived from an EMBL/GenBank/DDBJ whole genome shotgun (WGS) entry which is preliminary data.</text>
</comment>
<dbReference type="EMBL" id="BTGU01000494">
    <property type="protein sequence ID" value="GMN67734.1"/>
    <property type="molecule type" value="Genomic_DNA"/>
</dbReference>
<evidence type="ECO:0000313" key="6">
    <source>
        <dbReference type="Proteomes" id="UP001187192"/>
    </source>
</evidence>
<proteinExistence type="predicted"/>
<name>A0AA88E5Z7_FICCA</name>
<evidence type="ECO:0000313" key="4">
    <source>
        <dbReference type="EMBL" id="GMN67758.1"/>
    </source>
</evidence>
<keyword evidence="6" id="KW-1185">Reference proteome</keyword>
<dbReference type="EMBL" id="BTGU01000495">
    <property type="protein sequence ID" value="GMN67738.1"/>
    <property type="molecule type" value="Genomic_DNA"/>
</dbReference>
<evidence type="ECO:0000313" key="5">
    <source>
        <dbReference type="EMBL" id="GMN67762.1"/>
    </source>
</evidence>
<accession>A0AA88E5Z7</accession>
<organism evidence="3 6">
    <name type="scientific">Ficus carica</name>
    <name type="common">Common fig</name>
    <dbReference type="NCBI Taxonomy" id="3494"/>
    <lineage>
        <taxon>Eukaryota</taxon>
        <taxon>Viridiplantae</taxon>
        <taxon>Streptophyta</taxon>
        <taxon>Embryophyta</taxon>
        <taxon>Tracheophyta</taxon>
        <taxon>Spermatophyta</taxon>
        <taxon>Magnoliopsida</taxon>
        <taxon>eudicotyledons</taxon>
        <taxon>Gunneridae</taxon>
        <taxon>Pentapetalae</taxon>
        <taxon>rosids</taxon>
        <taxon>fabids</taxon>
        <taxon>Rosales</taxon>
        <taxon>Moraceae</taxon>
        <taxon>Ficeae</taxon>
        <taxon>Ficus</taxon>
    </lineage>
</organism>
<evidence type="ECO:0000313" key="3">
    <source>
        <dbReference type="EMBL" id="GMN67738.1"/>
    </source>
</evidence>
<dbReference type="Proteomes" id="UP001187192">
    <property type="component" value="Unassembled WGS sequence"/>
</dbReference>